<dbReference type="Proteomes" id="UP000036834">
    <property type="component" value="Unassembled WGS sequence"/>
</dbReference>
<dbReference type="InterPro" id="IPR006119">
    <property type="entry name" value="Resolv_N"/>
</dbReference>
<dbReference type="PATRIC" id="fig|54915.3.peg.1958"/>
<reference evidence="7" key="2">
    <citation type="submission" date="2015-07" db="EMBL/GenBank/DDBJ databases">
        <title>MeaNS - Measles Nucleotide Surveillance Program.</title>
        <authorList>
            <person name="Tran T."/>
            <person name="Druce J."/>
        </authorList>
    </citation>
    <scope>NUCLEOTIDE SEQUENCE</scope>
    <source>
        <strain evidence="7">DSM 9887</strain>
    </source>
</reference>
<reference evidence="8" key="1">
    <citation type="submission" date="2015-07" db="EMBL/GenBank/DDBJ databases">
        <title>Genome sequencing project for genomic taxonomy and phylogenomics of Bacillus-like bacteria.</title>
        <authorList>
            <person name="Liu B."/>
            <person name="Wang J."/>
            <person name="Zhu Y."/>
            <person name="Liu G."/>
            <person name="Chen Q."/>
            <person name="Chen Z."/>
            <person name="Lan J."/>
            <person name="Che J."/>
            <person name="Ge C."/>
            <person name="Shi H."/>
            <person name="Pan Z."/>
            <person name="Liu X."/>
        </authorList>
    </citation>
    <scope>NUCLEOTIDE SEQUENCE [LARGE SCALE GENOMIC DNA]</scope>
    <source>
        <strain evidence="8">DSM 9887</strain>
    </source>
</reference>
<feature type="domain" description="Recombinase" evidence="5">
    <location>
        <begin position="164"/>
        <end position="293"/>
    </location>
</feature>
<evidence type="ECO:0000313" key="9">
    <source>
        <dbReference type="Proteomes" id="UP000319578"/>
    </source>
</evidence>
<dbReference type="InterPro" id="IPR036162">
    <property type="entry name" value="Resolvase-like_N_sf"/>
</dbReference>
<dbReference type="EMBL" id="BJON01000028">
    <property type="protein sequence ID" value="GED72312.1"/>
    <property type="molecule type" value="Genomic_DNA"/>
</dbReference>
<evidence type="ECO:0000259" key="5">
    <source>
        <dbReference type="PROSITE" id="PS51737"/>
    </source>
</evidence>
<dbReference type="InterPro" id="IPR050639">
    <property type="entry name" value="SSR_resolvase"/>
</dbReference>
<evidence type="ECO:0000313" key="7">
    <source>
        <dbReference type="EMBL" id="KNB70236.1"/>
    </source>
</evidence>
<dbReference type="InterPro" id="IPR011109">
    <property type="entry name" value="DNA_bind_recombinase_dom"/>
</dbReference>
<organism evidence="7 8">
    <name type="scientific">Brevibacillus reuszeri</name>
    <dbReference type="NCBI Taxonomy" id="54915"/>
    <lineage>
        <taxon>Bacteria</taxon>
        <taxon>Bacillati</taxon>
        <taxon>Bacillota</taxon>
        <taxon>Bacilli</taxon>
        <taxon>Bacillales</taxon>
        <taxon>Paenibacillaceae</taxon>
        <taxon>Brevibacillus</taxon>
    </lineage>
</organism>
<dbReference type="STRING" id="54915.ADS79_14815"/>
<keyword evidence="9" id="KW-1185">Reference proteome</keyword>
<evidence type="ECO:0000313" key="6">
    <source>
        <dbReference type="EMBL" id="GED72312.1"/>
    </source>
</evidence>
<dbReference type="EMBL" id="LGIQ01000009">
    <property type="protein sequence ID" value="KNB70236.1"/>
    <property type="molecule type" value="Genomic_DNA"/>
</dbReference>
<dbReference type="CDD" id="cd00338">
    <property type="entry name" value="Ser_Recombinase"/>
    <property type="match status" value="1"/>
</dbReference>
<gene>
    <name evidence="7" type="ORF">ADS79_14815</name>
    <name evidence="6" type="ORF">BRE01_60140</name>
</gene>
<feature type="domain" description="Resolvase/invertase-type recombinase catalytic" evidence="4">
    <location>
        <begin position="4"/>
        <end position="156"/>
    </location>
</feature>
<evidence type="ECO:0000259" key="4">
    <source>
        <dbReference type="PROSITE" id="PS51736"/>
    </source>
</evidence>
<dbReference type="SUPFAM" id="SSF53041">
    <property type="entry name" value="Resolvase-like"/>
    <property type="match status" value="1"/>
</dbReference>
<dbReference type="Pfam" id="PF13408">
    <property type="entry name" value="Zn_ribbon_recom"/>
    <property type="match status" value="1"/>
</dbReference>
<keyword evidence="1" id="KW-0238">DNA-binding</keyword>
<evidence type="ECO:0000256" key="2">
    <source>
        <dbReference type="ARBA" id="ARBA00023172"/>
    </source>
</evidence>
<dbReference type="PANTHER" id="PTHR30461:SF2">
    <property type="entry name" value="SERINE RECOMBINASE PINE-RELATED"/>
    <property type="match status" value="1"/>
</dbReference>
<dbReference type="Gene3D" id="3.40.50.1390">
    <property type="entry name" value="Resolvase, N-terminal catalytic domain"/>
    <property type="match status" value="1"/>
</dbReference>
<dbReference type="InterPro" id="IPR025827">
    <property type="entry name" value="Zn_ribbon_recom_dom"/>
</dbReference>
<reference evidence="6 9" key="3">
    <citation type="submission" date="2019-06" db="EMBL/GenBank/DDBJ databases">
        <title>Whole genome shotgun sequence of Brevibacillus reuszeri NBRC 15719.</title>
        <authorList>
            <person name="Hosoyama A."/>
            <person name="Uohara A."/>
            <person name="Ohji S."/>
            <person name="Ichikawa N."/>
        </authorList>
    </citation>
    <scope>NUCLEOTIDE SEQUENCE [LARGE SCALE GENOMIC DNA]</scope>
    <source>
        <strain evidence="6 9">NBRC 15719</strain>
    </source>
</reference>
<evidence type="ECO:0000313" key="8">
    <source>
        <dbReference type="Proteomes" id="UP000036834"/>
    </source>
</evidence>
<protein>
    <submittedName>
        <fullName evidence="6">Serine recombinase</fullName>
    </submittedName>
</protein>
<keyword evidence="2" id="KW-0233">DNA recombination</keyword>
<sequence length="539" mass="62545">MKKRVWALYRVSTERQVTDDDIPMQRNAVAQFISTRPEWSLTKELTELGVSGFKKSVEDRDELQQIKKGAEQKSFDILVVWKDDRLGRKKDEIPFMLEYLNKHGVEVWSVMDGLINKNEHHVDSLISFLRYWSAEGESKKTSERVTEAIKQMNEQGKWSGSAIPYGYEIFDTGMNHPKYDKTIKDIRLSESESKIVKLIFYLVLEKGYGADKIANYLNEAGYKSKNGVEWRSNVVRRILRNPVYTGTQRYNVVHKEGANDNEVKLKPFRDDLVIIPSEVFDDTQKIIDARREKMNEGIVPTHSNNLLLNGIAKCGYCGSKLYADNSTKTKSRKDGTKTSYTYWRYVCRKSLNHRETHPKSYFGAKVYENLTVEKLNGTVEYLINLEQFESLLDENQQNKIGNLELSKQSLEKEKKVIMHELEAVKSLILKIAVGQSVLSEEYVMEQIKLKESEMEEGTKRINNVSHEIEVNTKNEKKIKELKSSLFNWSNKYQECDLPSKKMMVSKLVRSVSFFDKKVVIDYRIDLNELLKAAFKILSK</sequence>
<feature type="coiled-coil region" evidence="3">
    <location>
        <begin position="393"/>
        <end position="427"/>
    </location>
</feature>
<dbReference type="Gene3D" id="3.90.1750.20">
    <property type="entry name" value="Putative Large Serine Recombinase, Chain B, Domain 2"/>
    <property type="match status" value="1"/>
</dbReference>
<dbReference type="PROSITE" id="PS51736">
    <property type="entry name" value="RECOMBINASES_3"/>
    <property type="match status" value="1"/>
</dbReference>
<evidence type="ECO:0000256" key="3">
    <source>
        <dbReference type="SAM" id="Coils"/>
    </source>
</evidence>
<dbReference type="GO" id="GO:0000150">
    <property type="term" value="F:DNA strand exchange activity"/>
    <property type="evidence" value="ECO:0007669"/>
    <property type="project" value="InterPro"/>
</dbReference>
<proteinExistence type="predicted"/>
<dbReference type="GO" id="GO:0003677">
    <property type="term" value="F:DNA binding"/>
    <property type="evidence" value="ECO:0007669"/>
    <property type="project" value="UniProtKB-KW"/>
</dbReference>
<dbReference type="InterPro" id="IPR038109">
    <property type="entry name" value="DNA_bind_recomb_sf"/>
</dbReference>
<dbReference type="PANTHER" id="PTHR30461">
    <property type="entry name" value="DNA-INVERTASE FROM LAMBDOID PROPHAGE"/>
    <property type="match status" value="1"/>
</dbReference>
<dbReference type="RefSeq" id="WP_049739206.1">
    <property type="nucleotide sequence ID" value="NZ_BJON01000028.1"/>
</dbReference>
<dbReference type="PROSITE" id="PS51737">
    <property type="entry name" value="RECOMBINASE_DNA_BIND"/>
    <property type="match status" value="1"/>
</dbReference>
<dbReference type="Pfam" id="PF07508">
    <property type="entry name" value="Recombinase"/>
    <property type="match status" value="1"/>
</dbReference>
<dbReference type="Proteomes" id="UP000319578">
    <property type="component" value="Unassembled WGS sequence"/>
</dbReference>
<accession>A0A0K9YNI7</accession>
<dbReference type="SMART" id="SM00857">
    <property type="entry name" value="Resolvase"/>
    <property type="match status" value="1"/>
</dbReference>
<evidence type="ECO:0000256" key="1">
    <source>
        <dbReference type="ARBA" id="ARBA00023125"/>
    </source>
</evidence>
<dbReference type="AlphaFoldDB" id="A0A0K9YNI7"/>
<dbReference type="Pfam" id="PF00239">
    <property type="entry name" value="Resolvase"/>
    <property type="match status" value="1"/>
</dbReference>
<comment type="caution">
    <text evidence="7">The sequence shown here is derived from an EMBL/GenBank/DDBJ whole genome shotgun (WGS) entry which is preliminary data.</text>
</comment>
<keyword evidence="3" id="KW-0175">Coiled coil</keyword>
<name>A0A0K9YNI7_9BACL</name>